<keyword evidence="1" id="KW-0472">Membrane</keyword>
<keyword evidence="3" id="KW-1185">Reference proteome</keyword>
<dbReference type="PaxDb" id="449447-MAE_11510"/>
<evidence type="ECO:0000313" key="2">
    <source>
        <dbReference type="EMBL" id="BAG00973.1"/>
    </source>
</evidence>
<dbReference type="STRING" id="449447.MAE_11510"/>
<protein>
    <submittedName>
        <fullName evidence="2">Uncharacterized protein</fullName>
    </submittedName>
</protein>
<evidence type="ECO:0000313" key="3">
    <source>
        <dbReference type="Proteomes" id="UP000001510"/>
    </source>
</evidence>
<organism evidence="2 3">
    <name type="scientific">Microcystis aeruginosa (strain NIES-843 / IAM M-2473)</name>
    <dbReference type="NCBI Taxonomy" id="449447"/>
    <lineage>
        <taxon>Bacteria</taxon>
        <taxon>Bacillati</taxon>
        <taxon>Cyanobacteriota</taxon>
        <taxon>Cyanophyceae</taxon>
        <taxon>Oscillatoriophycideae</taxon>
        <taxon>Chroococcales</taxon>
        <taxon>Microcystaceae</taxon>
        <taxon>Microcystis</taxon>
    </lineage>
</organism>
<dbReference type="Proteomes" id="UP000001510">
    <property type="component" value="Chromosome"/>
</dbReference>
<gene>
    <name evidence="2" type="ordered locus">MAE_11510</name>
</gene>
<accession>B0JSS9</accession>
<keyword evidence="1" id="KW-0812">Transmembrane</keyword>
<sequence>MSGRWISCFNQTYVLRSFKSSLSSSPCLPGQGDKCKKLLNCSVRYSLGGGRVQTGHYLQLDRRIKSWLLTTVQILQTTTTIWEVNNFMPMVMVAMIPFTVIPTMIILTVATATIICMDGREMIPYGDGMATII</sequence>
<name>B0JSS9_MICAN</name>
<proteinExistence type="predicted"/>
<evidence type="ECO:0000256" key="1">
    <source>
        <dbReference type="SAM" id="Phobius"/>
    </source>
</evidence>
<dbReference type="KEGG" id="mar:MAE_11510"/>
<reference evidence="2 3" key="1">
    <citation type="journal article" date="2007" name="DNA Res.">
        <title>Complete genomic structure of the bloom-forming toxic cyanobacterium Microcystis aeruginosa NIES-843.</title>
        <authorList>
            <person name="Kaneko T."/>
            <person name="Nakajima N."/>
            <person name="Okamoto S."/>
            <person name="Suzuki I."/>
            <person name="Tanabe Y."/>
            <person name="Tamaoki M."/>
            <person name="Nakamura Y."/>
            <person name="Kasai F."/>
            <person name="Watanabe A."/>
            <person name="Kawashima K."/>
            <person name="Kishida Y."/>
            <person name="Ono A."/>
            <person name="Shimizu Y."/>
            <person name="Takahashi C."/>
            <person name="Minami C."/>
            <person name="Fujishiro T."/>
            <person name="Kohara M."/>
            <person name="Katoh M."/>
            <person name="Nakazaki N."/>
            <person name="Nakayama S."/>
            <person name="Yamada M."/>
            <person name="Tabata S."/>
            <person name="Watanabe M.M."/>
        </authorList>
    </citation>
    <scope>NUCLEOTIDE SEQUENCE [LARGE SCALE GENOMIC DNA]</scope>
    <source>
        <strain evidence="3">NIES-843 / IAM M-247</strain>
    </source>
</reference>
<dbReference type="EnsemblBacteria" id="BAG00973">
    <property type="protein sequence ID" value="BAG00973"/>
    <property type="gene ID" value="MAE_11510"/>
</dbReference>
<dbReference type="EMBL" id="AP009552">
    <property type="protein sequence ID" value="BAG00973.1"/>
    <property type="molecule type" value="Genomic_DNA"/>
</dbReference>
<feature type="transmembrane region" description="Helical" evidence="1">
    <location>
        <begin position="90"/>
        <end position="115"/>
    </location>
</feature>
<dbReference type="AlphaFoldDB" id="B0JSS9"/>
<dbReference type="HOGENOM" id="CLU_1904316_0_0_3"/>
<keyword evidence="1" id="KW-1133">Transmembrane helix</keyword>